<dbReference type="GO" id="GO:0005524">
    <property type="term" value="F:ATP binding"/>
    <property type="evidence" value="ECO:0007669"/>
    <property type="project" value="UniProtKB-KW"/>
</dbReference>
<protein>
    <recommendedName>
        <fullName evidence="3">histidine kinase</fullName>
        <ecNumber evidence="3">2.7.13.3</ecNumber>
    </recommendedName>
</protein>
<dbReference type="InterPro" id="IPR005467">
    <property type="entry name" value="His_kinase_dom"/>
</dbReference>
<dbReference type="PATRIC" id="fig|1121290.3.peg.2231"/>
<evidence type="ECO:0000256" key="11">
    <source>
        <dbReference type="ARBA" id="ARBA00022989"/>
    </source>
</evidence>
<feature type="transmembrane region" description="Helical" evidence="15">
    <location>
        <begin position="397"/>
        <end position="418"/>
    </location>
</feature>
<evidence type="ECO:0000256" key="8">
    <source>
        <dbReference type="ARBA" id="ARBA00022741"/>
    </source>
</evidence>
<dbReference type="STRING" id="1121290.CLAOCE_22140"/>
<dbReference type="Gene3D" id="1.10.287.130">
    <property type="match status" value="1"/>
</dbReference>
<keyword evidence="11 15" id="KW-1133">Transmembrane helix</keyword>
<evidence type="ECO:0000313" key="18">
    <source>
        <dbReference type="EMBL" id="OFH99480.1"/>
    </source>
</evidence>
<evidence type="ECO:0000256" key="7">
    <source>
        <dbReference type="ARBA" id="ARBA00022692"/>
    </source>
</evidence>
<dbReference type="PRINTS" id="PR00344">
    <property type="entry name" value="BCTRLSENSOR"/>
</dbReference>
<keyword evidence="5" id="KW-0597">Phosphoprotein</keyword>
<dbReference type="SMART" id="SM00388">
    <property type="entry name" value="HisKA"/>
    <property type="match status" value="1"/>
</dbReference>
<gene>
    <name evidence="18" type="primary">mtrB</name>
    <name evidence="18" type="ORF">CLOACE_22140</name>
</gene>
<sequence length="725" mass="84538">MDIKSKNKFLYIIIFIIAIYSLSLSCLISYDLIKNRNYIVAKDPYFNSFEFDEEITSFSQNLCNLYIYYKDYNEKVGESKVTKEDLDGLRVYYEDQLKTSETEIQNKYNEYILNAEKSGDKNRVTALTNEKNEKLDSLRKENLKTEDQLKKEVALRYTKDYEDIKKVMETRKDIKYYINDTKNKKIYTNLPKGTNINEYLKSKSLYNISLPLNNLSNNIRFKQSHWIFSSSSWKGYIIIPKNLNSDSYILKNYHYYNSVRDRLLKECIIGSLSLILGISMLILLKNRKITSITILDKIKKVYFNLPLDLKIFIFVIYTVLMSTYLINISFFYKPLGIAHFTKLSFVSIYILYLIFNIKYAIKLKQNKDILSAEYKNSLIIKLLNKFKKSNLNKNIKFKIIFFIAFSALLGMFILLVLVLGIRNIFIAAVITIGYVFLIIRYLFKKADYLNEILKATEEIASGNLDYVIEEKGEETLSKIASNINSMKQGYKKSLEQQIKSERLKTELITNVSHDLKTPLTSIINYVNLLRDNDLTKEDTNAYIEILSRKSDRLKILIDDLFEASKMSSGSVDLNIEKVDVNSLLQQSIGELEEKIKEASLILRFKYNNKKIYANLDGKRTWRVFENLINNIIKYSQPNTRVYIDLIEKDNNIVVTMKNISNYEMNFNSDELFERFKRGDKSRNTDGSGLGLAIAKSIVELQGGTLNIQIDGDLFKVIVKFKKVMK</sequence>
<accession>A0A1E8EVG1</accession>
<evidence type="ECO:0000256" key="1">
    <source>
        <dbReference type="ARBA" id="ARBA00000085"/>
    </source>
</evidence>
<evidence type="ECO:0000313" key="19">
    <source>
        <dbReference type="Proteomes" id="UP000175744"/>
    </source>
</evidence>
<comment type="catalytic activity">
    <reaction evidence="1">
        <text>ATP + protein L-histidine = ADP + protein N-phospho-L-histidine.</text>
        <dbReference type="EC" id="2.7.13.3"/>
    </reaction>
</comment>
<dbReference type="InterPro" id="IPR003661">
    <property type="entry name" value="HisK_dim/P_dom"/>
</dbReference>
<evidence type="ECO:0000259" key="17">
    <source>
        <dbReference type="PROSITE" id="PS50885"/>
    </source>
</evidence>
<dbReference type="OrthoDB" id="9792991at2"/>
<dbReference type="GO" id="GO:0000155">
    <property type="term" value="F:phosphorelay sensor kinase activity"/>
    <property type="evidence" value="ECO:0007669"/>
    <property type="project" value="InterPro"/>
</dbReference>
<dbReference type="InterPro" id="IPR036890">
    <property type="entry name" value="HATPase_C_sf"/>
</dbReference>
<evidence type="ECO:0000256" key="4">
    <source>
        <dbReference type="ARBA" id="ARBA00022475"/>
    </source>
</evidence>
<reference evidence="18 19" key="1">
    <citation type="submission" date="2016-06" db="EMBL/GenBank/DDBJ databases">
        <title>Genome sequence of Clostridium acetireducens DSM 10703.</title>
        <authorList>
            <person name="Poehlein A."/>
            <person name="Fluechter S."/>
            <person name="Duerre P."/>
            <person name="Daniel R."/>
        </authorList>
    </citation>
    <scope>NUCLEOTIDE SEQUENCE [LARGE SCALE GENOMIC DNA]</scope>
    <source>
        <strain evidence="18 19">DSM 10703</strain>
    </source>
</reference>
<organism evidence="18 19">
    <name type="scientific">Clostridium acetireducens DSM 10703</name>
    <dbReference type="NCBI Taxonomy" id="1121290"/>
    <lineage>
        <taxon>Bacteria</taxon>
        <taxon>Bacillati</taxon>
        <taxon>Bacillota</taxon>
        <taxon>Clostridia</taxon>
        <taxon>Eubacteriales</taxon>
        <taxon>Clostridiaceae</taxon>
        <taxon>Clostridium</taxon>
    </lineage>
</organism>
<proteinExistence type="predicted"/>
<feature type="transmembrane region" description="Helical" evidence="15">
    <location>
        <begin position="268"/>
        <end position="286"/>
    </location>
</feature>
<feature type="transmembrane region" description="Helical" evidence="15">
    <location>
        <begin position="307"/>
        <end position="331"/>
    </location>
</feature>
<dbReference type="PROSITE" id="PS50885">
    <property type="entry name" value="HAMP"/>
    <property type="match status" value="1"/>
</dbReference>
<keyword evidence="6 18" id="KW-0808">Transferase</keyword>
<dbReference type="Proteomes" id="UP000175744">
    <property type="component" value="Unassembled WGS sequence"/>
</dbReference>
<keyword evidence="4" id="KW-1003">Cell membrane</keyword>
<evidence type="ECO:0000256" key="2">
    <source>
        <dbReference type="ARBA" id="ARBA00004651"/>
    </source>
</evidence>
<dbReference type="GO" id="GO:0005886">
    <property type="term" value="C:plasma membrane"/>
    <property type="evidence" value="ECO:0007669"/>
    <property type="project" value="UniProtKB-SubCell"/>
</dbReference>
<dbReference type="CDD" id="cd00082">
    <property type="entry name" value="HisKA"/>
    <property type="match status" value="1"/>
</dbReference>
<keyword evidence="19" id="KW-1185">Reference proteome</keyword>
<dbReference type="PANTHER" id="PTHR45528:SF1">
    <property type="entry name" value="SENSOR HISTIDINE KINASE CPXA"/>
    <property type="match status" value="1"/>
</dbReference>
<dbReference type="Gene3D" id="6.10.340.10">
    <property type="match status" value="1"/>
</dbReference>
<evidence type="ECO:0000256" key="15">
    <source>
        <dbReference type="SAM" id="Phobius"/>
    </source>
</evidence>
<dbReference type="Gene3D" id="3.30.565.10">
    <property type="entry name" value="Histidine kinase-like ATPase, C-terminal domain"/>
    <property type="match status" value="1"/>
</dbReference>
<feature type="domain" description="Histidine kinase" evidence="16">
    <location>
        <begin position="510"/>
        <end position="708"/>
    </location>
</feature>
<keyword evidence="12" id="KW-0902">Two-component regulatory system</keyword>
<dbReference type="CDD" id="cd06225">
    <property type="entry name" value="HAMP"/>
    <property type="match status" value="1"/>
</dbReference>
<dbReference type="SMART" id="SM00387">
    <property type="entry name" value="HATPase_c"/>
    <property type="match status" value="1"/>
</dbReference>
<keyword evidence="9 18" id="KW-0418">Kinase</keyword>
<evidence type="ECO:0000256" key="9">
    <source>
        <dbReference type="ARBA" id="ARBA00022777"/>
    </source>
</evidence>
<feature type="domain" description="HAMP" evidence="17">
    <location>
        <begin position="449"/>
        <end position="495"/>
    </location>
</feature>
<evidence type="ECO:0000256" key="3">
    <source>
        <dbReference type="ARBA" id="ARBA00012438"/>
    </source>
</evidence>
<evidence type="ECO:0000256" key="5">
    <source>
        <dbReference type="ARBA" id="ARBA00022553"/>
    </source>
</evidence>
<dbReference type="AlphaFoldDB" id="A0A1E8EVG1"/>
<dbReference type="SUPFAM" id="SSF47384">
    <property type="entry name" value="Homodimeric domain of signal transducing histidine kinase"/>
    <property type="match status" value="1"/>
</dbReference>
<dbReference type="Pfam" id="PF00512">
    <property type="entry name" value="HisKA"/>
    <property type="match status" value="1"/>
</dbReference>
<dbReference type="FunFam" id="3.30.565.10:FF:000013">
    <property type="entry name" value="Two-component sensor histidine kinase"/>
    <property type="match status" value="1"/>
</dbReference>
<evidence type="ECO:0000256" key="10">
    <source>
        <dbReference type="ARBA" id="ARBA00022840"/>
    </source>
</evidence>
<evidence type="ECO:0000256" key="12">
    <source>
        <dbReference type="ARBA" id="ARBA00023012"/>
    </source>
</evidence>
<evidence type="ECO:0000256" key="14">
    <source>
        <dbReference type="SAM" id="Coils"/>
    </source>
</evidence>
<feature type="coiled-coil region" evidence="14">
    <location>
        <begin position="121"/>
        <end position="155"/>
    </location>
</feature>
<dbReference type="EC" id="2.7.13.3" evidence="3"/>
<keyword evidence="8" id="KW-0547">Nucleotide-binding</keyword>
<comment type="caution">
    <text evidence="18">The sequence shown here is derived from an EMBL/GenBank/DDBJ whole genome shotgun (WGS) entry which is preliminary data.</text>
</comment>
<dbReference type="InterPro" id="IPR003594">
    <property type="entry name" value="HATPase_dom"/>
</dbReference>
<evidence type="ECO:0000256" key="6">
    <source>
        <dbReference type="ARBA" id="ARBA00022679"/>
    </source>
</evidence>
<dbReference type="InterPro" id="IPR004358">
    <property type="entry name" value="Sig_transdc_His_kin-like_C"/>
</dbReference>
<keyword evidence="14" id="KW-0175">Coiled coil</keyword>
<feature type="transmembrane region" description="Helical" evidence="15">
    <location>
        <begin position="9"/>
        <end position="30"/>
    </location>
</feature>
<feature type="transmembrane region" description="Helical" evidence="15">
    <location>
        <begin position="337"/>
        <end position="355"/>
    </location>
</feature>
<dbReference type="PROSITE" id="PS50109">
    <property type="entry name" value="HIS_KIN"/>
    <property type="match status" value="1"/>
</dbReference>
<evidence type="ECO:0000256" key="13">
    <source>
        <dbReference type="ARBA" id="ARBA00023136"/>
    </source>
</evidence>
<dbReference type="SUPFAM" id="SSF55874">
    <property type="entry name" value="ATPase domain of HSP90 chaperone/DNA topoisomerase II/histidine kinase"/>
    <property type="match status" value="1"/>
</dbReference>
<dbReference type="InterPro" id="IPR036097">
    <property type="entry name" value="HisK_dim/P_sf"/>
</dbReference>
<dbReference type="PANTHER" id="PTHR45528">
    <property type="entry name" value="SENSOR HISTIDINE KINASE CPXA"/>
    <property type="match status" value="1"/>
</dbReference>
<dbReference type="PROSITE" id="PS51257">
    <property type="entry name" value="PROKAR_LIPOPROTEIN"/>
    <property type="match status" value="1"/>
</dbReference>
<dbReference type="FunFam" id="1.10.287.130:FF:000008">
    <property type="entry name" value="Two-component sensor histidine kinase"/>
    <property type="match status" value="1"/>
</dbReference>
<dbReference type="EMBL" id="LZFO01000053">
    <property type="protein sequence ID" value="OFH99480.1"/>
    <property type="molecule type" value="Genomic_DNA"/>
</dbReference>
<keyword evidence="10" id="KW-0067">ATP-binding</keyword>
<feature type="transmembrane region" description="Helical" evidence="15">
    <location>
        <begin position="424"/>
        <end position="443"/>
    </location>
</feature>
<keyword evidence="7 15" id="KW-0812">Transmembrane</keyword>
<comment type="subcellular location">
    <subcellularLocation>
        <location evidence="2">Cell membrane</location>
        <topology evidence="2">Multi-pass membrane protein</topology>
    </subcellularLocation>
</comment>
<evidence type="ECO:0000259" key="16">
    <source>
        <dbReference type="PROSITE" id="PS50109"/>
    </source>
</evidence>
<name>A0A1E8EVG1_9CLOT</name>
<dbReference type="Pfam" id="PF02518">
    <property type="entry name" value="HATPase_c"/>
    <property type="match status" value="1"/>
</dbReference>
<dbReference type="InterPro" id="IPR003660">
    <property type="entry name" value="HAMP_dom"/>
</dbReference>
<keyword evidence="13 15" id="KW-0472">Membrane</keyword>
<dbReference type="InterPro" id="IPR050398">
    <property type="entry name" value="HssS/ArlS-like"/>
</dbReference>